<feature type="transmembrane region" description="Helical" evidence="1">
    <location>
        <begin position="160"/>
        <end position="180"/>
    </location>
</feature>
<keyword evidence="1" id="KW-0472">Membrane</keyword>
<feature type="transmembrane region" description="Helical" evidence="1">
    <location>
        <begin position="192"/>
        <end position="214"/>
    </location>
</feature>
<feature type="transmembrane region" description="Helical" evidence="1">
    <location>
        <begin position="291"/>
        <end position="312"/>
    </location>
</feature>
<dbReference type="OrthoDB" id="2827525at2"/>
<feature type="transmembrane region" description="Helical" evidence="1">
    <location>
        <begin position="62"/>
        <end position="84"/>
    </location>
</feature>
<feature type="transmembrane region" description="Helical" evidence="1">
    <location>
        <begin position="362"/>
        <end position="384"/>
    </location>
</feature>
<keyword evidence="3" id="KW-1185">Reference proteome</keyword>
<evidence type="ECO:0000256" key="1">
    <source>
        <dbReference type="SAM" id="Phobius"/>
    </source>
</evidence>
<organism evidence="2 3">
    <name type="scientific">Mongoliibacter ruber</name>
    <dbReference type="NCBI Taxonomy" id="1750599"/>
    <lineage>
        <taxon>Bacteria</taxon>
        <taxon>Pseudomonadati</taxon>
        <taxon>Bacteroidota</taxon>
        <taxon>Cytophagia</taxon>
        <taxon>Cytophagales</taxon>
        <taxon>Cyclobacteriaceae</taxon>
        <taxon>Mongoliibacter</taxon>
    </lineage>
</organism>
<keyword evidence="1" id="KW-0812">Transmembrane</keyword>
<feature type="transmembrane region" description="Helical" evidence="1">
    <location>
        <begin position="324"/>
        <end position="347"/>
    </location>
</feature>
<dbReference type="RefSeq" id="WP_106133902.1">
    <property type="nucleotide sequence ID" value="NZ_PVTR01000006.1"/>
</dbReference>
<sequence>MKTVLSPHPEIDTPDSVVHLAKTWMSWAVFFFLIASLFGLLLRSFQIGLVPDFFDFIHILHAHSHIALLGWGYLLVSGMMVFLYVKDSRRLKTYRILLTVTVIANLGMMLSFPFQGYGLYSIIFSTLHLLISYAFAYHFLRDLKKTTQNTDTRLLRWAVIWMVVSSLGLWAIAPIGAILGKTHHLYHLSVQWFLHFQLNGWFVYGLLGMIIFFLKKSKIGLLFSSTKQTLLNLSLLLTFSSTIYSSIAWETFYYLNVLGVILQGFVYYWLLFPAFKLFLTKFNYTKNWTDWVIFLGIISLGIKALIQMLLIIPNVLEVSHHIRSFVVGFIHLVLLGAITFGIGGLAVQKKLMPANPTSQRGWWILALGFTSSELILFIQGTMIWGQFGSIPYYFSLIFLSSTLFPIGLGMIFVSFWLKKGYQTLENTPFLK</sequence>
<feature type="transmembrane region" description="Helical" evidence="1">
    <location>
        <begin position="96"/>
        <end position="114"/>
    </location>
</feature>
<evidence type="ECO:0000313" key="3">
    <source>
        <dbReference type="Proteomes" id="UP000238157"/>
    </source>
</evidence>
<feature type="transmembrane region" description="Helical" evidence="1">
    <location>
        <begin position="120"/>
        <end position="140"/>
    </location>
</feature>
<reference evidence="2 3" key="1">
    <citation type="submission" date="2018-03" db="EMBL/GenBank/DDBJ databases">
        <title>Genomic Encyclopedia of Archaeal and Bacterial Type Strains, Phase II (KMG-II): from individual species to whole genera.</title>
        <authorList>
            <person name="Goeker M."/>
        </authorList>
    </citation>
    <scope>NUCLEOTIDE SEQUENCE [LARGE SCALE GENOMIC DNA]</scope>
    <source>
        <strain evidence="2 3">DSM 27929</strain>
    </source>
</reference>
<protein>
    <submittedName>
        <fullName evidence="2">Uncharacterized protein</fullName>
    </submittedName>
</protein>
<dbReference type="AlphaFoldDB" id="A0A2T0WLN9"/>
<feature type="transmembrane region" description="Helical" evidence="1">
    <location>
        <begin position="230"/>
        <end position="247"/>
    </location>
</feature>
<evidence type="ECO:0000313" key="2">
    <source>
        <dbReference type="EMBL" id="PRY87623.1"/>
    </source>
</evidence>
<feature type="transmembrane region" description="Helical" evidence="1">
    <location>
        <begin position="253"/>
        <end position="279"/>
    </location>
</feature>
<name>A0A2T0WLN9_9BACT</name>
<comment type="caution">
    <text evidence="2">The sequence shown here is derived from an EMBL/GenBank/DDBJ whole genome shotgun (WGS) entry which is preliminary data.</text>
</comment>
<proteinExistence type="predicted"/>
<dbReference type="EMBL" id="PVTR01000006">
    <property type="protein sequence ID" value="PRY87623.1"/>
    <property type="molecule type" value="Genomic_DNA"/>
</dbReference>
<gene>
    <name evidence="2" type="ORF">CLW00_106250</name>
</gene>
<dbReference type="Proteomes" id="UP000238157">
    <property type="component" value="Unassembled WGS sequence"/>
</dbReference>
<feature type="transmembrane region" description="Helical" evidence="1">
    <location>
        <begin position="390"/>
        <end position="417"/>
    </location>
</feature>
<keyword evidence="1" id="KW-1133">Transmembrane helix</keyword>
<feature type="transmembrane region" description="Helical" evidence="1">
    <location>
        <begin position="24"/>
        <end position="42"/>
    </location>
</feature>
<accession>A0A2T0WLN9</accession>